<feature type="domain" description="YrhK" evidence="3">
    <location>
        <begin position="376"/>
        <end position="431"/>
    </location>
</feature>
<dbReference type="Proteomes" id="UP000604046">
    <property type="component" value="Unassembled WGS sequence"/>
</dbReference>
<dbReference type="InterPro" id="IPR025424">
    <property type="entry name" value="YrhK_domain"/>
</dbReference>
<feature type="region of interest" description="Disordered" evidence="1">
    <location>
        <begin position="1024"/>
        <end position="1099"/>
    </location>
</feature>
<dbReference type="OrthoDB" id="429133at2759"/>
<evidence type="ECO:0000256" key="2">
    <source>
        <dbReference type="SAM" id="Phobius"/>
    </source>
</evidence>
<sequence>MAAEPAGFEDLVSLFAAALPDASKDPDGEVRMLLDALREFLRGVHPEDAGKVKTSIAKNSFWRIAFPLYYVLLSMTCNLLFLVGSFLFLPIKERELTVSFTFVVEGVDVREVMSSNISLFQQLEQNFTGLLASDERGRIKPHHSKMQWRKTTSCSLDDAMLFDVNIYPRDGYSASALERSLPPVASIKDALNGSLTAIGIDRLASEEFEVNVLSRPRLVETAVAQKWAVDLGCNLFIIGSALLAFISGMDIFEDVLLCGASAKAFLKASAARMVQASDEWVDRCAAADSDFHVMVGPRAEKLLYLAGGLVFLVGTFYFQHPQMLSHRLPSEVLAEEDVLFAAIWMFIIGSIIFVFATFLNALTLNASGRTFIHWSVATCGIYELGGILFVMGSVCFMPNQGCKEGMEILGAWCFILGAACYVLGDFIDFMKTSALIFLRLRQEEAARRIERAMTAFLFRRRLEQAGKLCSNPSQSPPTLSRNLSRVRSGNVAQAGLVTTFRQAMLQRLSRQRVPTGLEEVQGVVVSAGCASFSGFTGSFAKALGSRTSEGAKLERSPILGRVAAMRSFKSVFRRGAGRPSLSSYACKTSLSMVKKLLALHSSAYSAVLTPYHDNGLFANVLQVCDALLLARSGVPVLVDWKRKGSEGHFQYGPEGFDLFEHLFEASGRCRSAANGSGSDSLSMPGRINCLFMNMLRGYFWSLPDDTLKELRLRYAAAIRVLQPAQHVQRKLDEQCAGWSEEDACIVGVHKRLACSEMVACQLSQRAPSCTEFIAKARKILSASTKQRKLVCLATDDMKAVEDFENAFPPDGDVKLCCRGGVKRSSGGVREDGIDNEVHRSPCAEADAEDALIDALSLSRCQHLVCVDSNLAIYVALLNPEIQLHALSSVLPEGWEEAAEMPEEPVHASYEVVFAPMVFIRKGPSTATELLGARKSGEIVHCTGRGFDGWVELEGGGWMLVDGARGGKQNAAAGLLLKPTGQILSVPRSDRVVKHAASAEQVLNTVHCKSAAGRLDVLTSADGAETQYVPGRPSRSVTSTGPCQPGDPKLVKQGEGCEKDVKKTRSGTKSRPDAQIPSAESAPAQRPGSQRPKQPNRLAPHCSACSKVEQGGCTCDLQQAGAGCAWSKAHDVWIGLMCEAASWSWEIVSHKALKSMFADVRCPLCSKSVGNPSRRRPGPVNIVTPFYTT</sequence>
<protein>
    <submittedName>
        <fullName evidence="4">Kmo protein</fullName>
    </submittedName>
</protein>
<accession>A0A812U5R3</accession>
<evidence type="ECO:0000259" key="3">
    <source>
        <dbReference type="Pfam" id="PF14145"/>
    </source>
</evidence>
<keyword evidence="2" id="KW-1133">Transmembrane helix</keyword>
<keyword evidence="2" id="KW-0472">Membrane</keyword>
<feature type="compositionally biased region" description="Basic and acidic residues" evidence="1">
    <location>
        <begin position="1048"/>
        <end position="1062"/>
    </location>
</feature>
<proteinExistence type="predicted"/>
<evidence type="ECO:0000313" key="4">
    <source>
        <dbReference type="EMBL" id="CAE7558289.1"/>
    </source>
</evidence>
<reference evidence="4" key="1">
    <citation type="submission" date="2021-02" db="EMBL/GenBank/DDBJ databases">
        <authorList>
            <person name="Dougan E. K."/>
            <person name="Rhodes N."/>
            <person name="Thang M."/>
            <person name="Chan C."/>
        </authorList>
    </citation>
    <scope>NUCLEOTIDE SEQUENCE</scope>
</reference>
<name>A0A812U5R3_9DINO</name>
<organism evidence="4 5">
    <name type="scientific">Symbiodinium natans</name>
    <dbReference type="NCBI Taxonomy" id="878477"/>
    <lineage>
        <taxon>Eukaryota</taxon>
        <taxon>Sar</taxon>
        <taxon>Alveolata</taxon>
        <taxon>Dinophyceae</taxon>
        <taxon>Suessiales</taxon>
        <taxon>Symbiodiniaceae</taxon>
        <taxon>Symbiodinium</taxon>
    </lineage>
</organism>
<dbReference type="Gene3D" id="3.40.50.11350">
    <property type="match status" value="1"/>
</dbReference>
<dbReference type="Pfam" id="PF14145">
    <property type="entry name" value="YrhK"/>
    <property type="match status" value="1"/>
</dbReference>
<evidence type="ECO:0000313" key="5">
    <source>
        <dbReference type="Proteomes" id="UP000604046"/>
    </source>
</evidence>
<feature type="transmembrane region" description="Helical" evidence="2">
    <location>
        <begin position="408"/>
        <end position="427"/>
    </location>
</feature>
<feature type="transmembrane region" description="Helical" evidence="2">
    <location>
        <begin position="227"/>
        <end position="246"/>
    </location>
</feature>
<feature type="transmembrane region" description="Helical" evidence="2">
    <location>
        <begin position="338"/>
        <end position="359"/>
    </location>
</feature>
<keyword evidence="2" id="KW-0812">Transmembrane</keyword>
<feature type="transmembrane region" description="Helical" evidence="2">
    <location>
        <begin position="302"/>
        <end position="318"/>
    </location>
</feature>
<evidence type="ECO:0000256" key="1">
    <source>
        <dbReference type="SAM" id="MobiDB-lite"/>
    </source>
</evidence>
<keyword evidence="5" id="KW-1185">Reference proteome</keyword>
<feature type="transmembrane region" description="Helical" evidence="2">
    <location>
        <begin position="371"/>
        <end position="396"/>
    </location>
</feature>
<dbReference type="EMBL" id="CAJNDS010002658">
    <property type="protein sequence ID" value="CAE7558289.1"/>
    <property type="molecule type" value="Genomic_DNA"/>
</dbReference>
<dbReference type="AlphaFoldDB" id="A0A812U5R3"/>
<gene>
    <name evidence="4" type="primary">kmo</name>
    <name evidence="4" type="ORF">SNAT2548_LOCUS31433</name>
</gene>
<comment type="caution">
    <text evidence="4">The sequence shown here is derived from an EMBL/GenBank/DDBJ whole genome shotgun (WGS) entry which is preliminary data.</text>
</comment>
<feature type="transmembrane region" description="Helical" evidence="2">
    <location>
        <begin position="68"/>
        <end position="89"/>
    </location>
</feature>